<gene>
    <name evidence="5" type="ORF">L0P92_02950</name>
</gene>
<evidence type="ECO:0000256" key="3">
    <source>
        <dbReference type="ARBA" id="ARBA00023163"/>
    </source>
</evidence>
<dbReference type="Gene3D" id="1.20.120.530">
    <property type="entry name" value="GntR ligand-binding domain-like"/>
    <property type="match status" value="1"/>
</dbReference>
<keyword evidence="2" id="KW-0238">DNA-binding</keyword>
<dbReference type="CDD" id="cd07377">
    <property type="entry name" value="WHTH_GntR"/>
    <property type="match status" value="1"/>
</dbReference>
<dbReference type="PROSITE" id="PS50949">
    <property type="entry name" value="HTH_GNTR"/>
    <property type="match status" value="1"/>
</dbReference>
<dbReference type="InterPro" id="IPR036390">
    <property type="entry name" value="WH_DNA-bd_sf"/>
</dbReference>
<dbReference type="InterPro" id="IPR000524">
    <property type="entry name" value="Tscrpt_reg_HTH_GntR"/>
</dbReference>
<evidence type="ECO:0000313" key="5">
    <source>
        <dbReference type="EMBL" id="MCF1592528.1"/>
    </source>
</evidence>
<dbReference type="SUPFAM" id="SSF46785">
    <property type="entry name" value="Winged helix' DNA-binding domain"/>
    <property type="match status" value="1"/>
</dbReference>
<dbReference type="GO" id="GO:0003700">
    <property type="term" value="F:DNA-binding transcription factor activity"/>
    <property type="evidence" value="ECO:0007669"/>
    <property type="project" value="InterPro"/>
</dbReference>
<accession>A0A9X1TQF3</accession>
<evidence type="ECO:0000259" key="4">
    <source>
        <dbReference type="PROSITE" id="PS50949"/>
    </source>
</evidence>
<dbReference type="SMART" id="SM00345">
    <property type="entry name" value="HTH_GNTR"/>
    <property type="match status" value="1"/>
</dbReference>
<keyword evidence="3" id="KW-0804">Transcription</keyword>
<dbReference type="AlphaFoldDB" id="A0A9X1TQF3"/>
<dbReference type="InterPro" id="IPR008920">
    <property type="entry name" value="TF_FadR/GntR_C"/>
</dbReference>
<protein>
    <submittedName>
        <fullName evidence="5">FCD domain-containing protein</fullName>
    </submittedName>
</protein>
<name>A0A9X1TQF3_STRM4</name>
<evidence type="ECO:0000256" key="1">
    <source>
        <dbReference type="ARBA" id="ARBA00023015"/>
    </source>
</evidence>
<reference evidence="5" key="1">
    <citation type="submission" date="2022-01" db="EMBL/GenBank/DDBJ databases">
        <title>Draft Genome Sequences of Seven Type Strains of the Genus Streptomyces.</title>
        <authorList>
            <person name="Aziz S."/>
            <person name="Coretto E."/>
            <person name="Chronakova A."/>
            <person name="Sproer C."/>
            <person name="Huber K."/>
            <person name="Nouioui I."/>
            <person name="Gross H."/>
        </authorList>
    </citation>
    <scope>NUCLEOTIDE SEQUENCE</scope>
    <source>
        <strain evidence="5">DSM 103493</strain>
    </source>
</reference>
<dbReference type="Proteomes" id="UP001139384">
    <property type="component" value="Unassembled WGS sequence"/>
</dbReference>
<dbReference type="GO" id="GO:0003677">
    <property type="term" value="F:DNA binding"/>
    <property type="evidence" value="ECO:0007669"/>
    <property type="project" value="UniProtKB-KW"/>
</dbReference>
<dbReference type="RefSeq" id="WP_234760831.1">
    <property type="nucleotide sequence ID" value="NZ_JAKEIP010000006.1"/>
</dbReference>
<sequence>MPKAAELVADALRKNIIDGSFADGDVLPSEAQLMQRFNVSRPTLREAIRVLEQERLITVRRGARGGAVVHGMRSEIVSRYAALFLESRGTGLDDLYAAQAIIEPACVALLAESSSQEIVRKLRQALDEEASTLGSEQELADRVSFHTTLIQLSGNQTLSLMSEVISDVLLAIGGREPVGIAAADALEHHRLVVDLIEAREPEHARRLWSDHLHAARVLRTKHGDTTGP</sequence>
<dbReference type="SUPFAM" id="SSF48008">
    <property type="entry name" value="GntR ligand-binding domain-like"/>
    <property type="match status" value="1"/>
</dbReference>
<evidence type="ECO:0000256" key="2">
    <source>
        <dbReference type="ARBA" id="ARBA00023125"/>
    </source>
</evidence>
<dbReference type="Pfam" id="PF07729">
    <property type="entry name" value="FCD"/>
    <property type="match status" value="1"/>
</dbReference>
<organism evidence="5 6">
    <name type="scientific">Streptomyces muensis</name>
    <dbReference type="NCBI Taxonomy" id="1077944"/>
    <lineage>
        <taxon>Bacteria</taxon>
        <taxon>Bacillati</taxon>
        <taxon>Actinomycetota</taxon>
        <taxon>Actinomycetes</taxon>
        <taxon>Kitasatosporales</taxon>
        <taxon>Streptomycetaceae</taxon>
        <taxon>Streptomyces</taxon>
    </lineage>
</organism>
<dbReference type="EMBL" id="JAKEIP010000006">
    <property type="protein sequence ID" value="MCF1592528.1"/>
    <property type="molecule type" value="Genomic_DNA"/>
</dbReference>
<evidence type="ECO:0000313" key="6">
    <source>
        <dbReference type="Proteomes" id="UP001139384"/>
    </source>
</evidence>
<dbReference type="Gene3D" id="1.10.10.10">
    <property type="entry name" value="Winged helix-like DNA-binding domain superfamily/Winged helix DNA-binding domain"/>
    <property type="match status" value="1"/>
</dbReference>
<dbReference type="PRINTS" id="PR00035">
    <property type="entry name" value="HTHGNTR"/>
</dbReference>
<keyword evidence="1" id="KW-0805">Transcription regulation</keyword>
<dbReference type="InterPro" id="IPR036388">
    <property type="entry name" value="WH-like_DNA-bd_sf"/>
</dbReference>
<proteinExistence type="predicted"/>
<comment type="caution">
    <text evidence="5">The sequence shown here is derived from an EMBL/GenBank/DDBJ whole genome shotgun (WGS) entry which is preliminary data.</text>
</comment>
<dbReference type="PANTHER" id="PTHR43537:SF5">
    <property type="entry name" value="UXU OPERON TRANSCRIPTIONAL REGULATOR"/>
    <property type="match status" value="1"/>
</dbReference>
<dbReference type="PANTHER" id="PTHR43537">
    <property type="entry name" value="TRANSCRIPTIONAL REGULATOR, GNTR FAMILY"/>
    <property type="match status" value="1"/>
</dbReference>
<dbReference type="InterPro" id="IPR011711">
    <property type="entry name" value="GntR_C"/>
</dbReference>
<dbReference type="Pfam" id="PF00392">
    <property type="entry name" value="GntR"/>
    <property type="match status" value="1"/>
</dbReference>
<feature type="domain" description="HTH gntR-type" evidence="4">
    <location>
        <begin position="2"/>
        <end position="72"/>
    </location>
</feature>
<keyword evidence="6" id="KW-1185">Reference proteome</keyword>
<dbReference type="SMART" id="SM00895">
    <property type="entry name" value="FCD"/>
    <property type="match status" value="1"/>
</dbReference>